<dbReference type="Pfam" id="PF12760">
    <property type="entry name" value="Zn_ribbon_IS1595"/>
    <property type="match status" value="1"/>
</dbReference>
<organism evidence="2 3">
    <name type="scientific">candidate division TA06 bacterium</name>
    <dbReference type="NCBI Taxonomy" id="2250710"/>
    <lineage>
        <taxon>Bacteria</taxon>
        <taxon>Bacteria division TA06</taxon>
    </lineage>
</organism>
<gene>
    <name evidence="2" type="ORF">E3J38_02930</name>
</gene>
<reference evidence="2 3" key="1">
    <citation type="submission" date="2019-03" db="EMBL/GenBank/DDBJ databases">
        <title>Metabolic potential of uncultured bacteria and archaea associated with petroleum seepage in deep-sea sediments.</title>
        <authorList>
            <person name="Dong X."/>
            <person name="Hubert C."/>
        </authorList>
    </citation>
    <scope>NUCLEOTIDE SEQUENCE [LARGE SCALE GENOMIC DNA]</scope>
    <source>
        <strain evidence="2">E29_bin36</strain>
    </source>
</reference>
<evidence type="ECO:0000313" key="2">
    <source>
        <dbReference type="EMBL" id="TET81987.1"/>
    </source>
</evidence>
<feature type="domain" description="ISXO2-like transposase" evidence="1">
    <location>
        <begin position="128"/>
        <end position="270"/>
    </location>
</feature>
<dbReference type="NCBIfam" id="NF033547">
    <property type="entry name" value="transpos_IS1595"/>
    <property type="match status" value="1"/>
</dbReference>
<dbReference type="InterPro" id="IPR024445">
    <property type="entry name" value="Tnp_ISXO2-like"/>
</dbReference>
<comment type="caution">
    <text evidence="2">The sequence shown here is derived from an EMBL/GenBank/DDBJ whole genome shotgun (WGS) entry which is preliminary data.</text>
</comment>
<dbReference type="PANTHER" id="PTHR47163">
    <property type="entry name" value="DDE_TNP_IS1595 DOMAIN-CONTAINING PROTEIN"/>
    <property type="match status" value="1"/>
</dbReference>
<protein>
    <submittedName>
        <fullName evidence="2">IS1595 family transposase</fullName>
    </submittedName>
</protein>
<dbReference type="EMBL" id="SOIP01000179">
    <property type="protein sequence ID" value="TET81987.1"/>
    <property type="molecule type" value="Genomic_DNA"/>
</dbReference>
<sequence>MEDYPRTLVEFEQRFGTEEASLKYLYKLRWPQGFRCPRCGHHEAWSTSRDLYRCLRCDFQTSITAGTIFQGTRKPLRLWFRAIWHVTNQKYGANALGLQRVLGLGSYHTAWTWLHKLRRAMVRPGRDRLSGTVEVDETYIGAETAGKRGRGAGGKVLVIVAVEVKDSGIGRIRLRQIPDASARSLGGAVKQAVEPGSVVRTDGWAGYQRLSKAGYLHEVVREKGEVGGNLLPRVNRVVALLKRWLLGTYQGAVRPSYLDYYLDEFTFRFNRRTSRSRGKLFYRLVQQAAAVAPAPTKQIRGRAVDL</sequence>
<dbReference type="Proteomes" id="UP000315534">
    <property type="component" value="Unassembled WGS sequence"/>
</dbReference>
<dbReference type="PANTHER" id="PTHR47163:SF2">
    <property type="entry name" value="SI:DKEY-17M8.2"/>
    <property type="match status" value="1"/>
</dbReference>
<dbReference type="InterPro" id="IPR053164">
    <property type="entry name" value="IS1016-like_transposase"/>
</dbReference>
<dbReference type="SMART" id="SM01126">
    <property type="entry name" value="DDE_Tnp_IS1595"/>
    <property type="match status" value="1"/>
</dbReference>
<accession>A0A523XRY2</accession>
<dbReference type="AlphaFoldDB" id="A0A523XRY2"/>
<dbReference type="Pfam" id="PF12762">
    <property type="entry name" value="DDE_Tnp_IS1595"/>
    <property type="match status" value="1"/>
</dbReference>
<evidence type="ECO:0000259" key="1">
    <source>
        <dbReference type="SMART" id="SM01126"/>
    </source>
</evidence>
<proteinExistence type="predicted"/>
<evidence type="ECO:0000313" key="3">
    <source>
        <dbReference type="Proteomes" id="UP000315534"/>
    </source>
</evidence>
<name>A0A523XRY2_UNCT6</name>
<dbReference type="InterPro" id="IPR024442">
    <property type="entry name" value="Transposase_Zn_ribbon"/>
</dbReference>